<name>A0AAJ0HMA3_9PEZI</name>
<accession>A0AAJ0HMA3</accession>
<dbReference type="EMBL" id="JAUIQD010000003">
    <property type="protein sequence ID" value="KAK3357516.1"/>
    <property type="molecule type" value="Genomic_DNA"/>
</dbReference>
<protein>
    <submittedName>
        <fullName evidence="1">Uncharacterized protein</fullName>
    </submittedName>
</protein>
<reference evidence="1" key="2">
    <citation type="submission" date="2023-06" db="EMBL/GenBank/DDBJ databases">
        <authorList>
            <consortium name="Lawrence Berkeley National Laboratory"/>
            <person name="Haridas S."/>
            <person name="Hensen N."/>
            <person name="Bonometti L."/>
            <person name="Westerberg I."/>
            <person name="Brannstrom I.O."/>
            <person name="Guillou S."/>
            <person name="Cros-Aarteil S."/>
            <person name="Calhoun S."/>
            <person name="Kuo A."/>
            <person name="Mondo S."/>
            <person name="Pangilinan J."/>
            <person name="Riley R."/>
            <person name="Labutti K."/>
            <person name="Andreopoulos B."/>
            <person name="Lipzen A."/>
            <person name="Chen C."/>
            <person name="Yanf M."/>
            <person name="Daum C."/>
            <person name="Ng V."/>
            <person name="Clum A."/>
            <person name="Steindorff A."/>
            <person name="Ohm R."/>
            <person name="Martin F."/>
            <person name="Silar P."/>
            <person name="Natvig D."/>
            <person name="Lalanne C."/>
            <person name="Gautier V."/>
            <person name="Ament-Velasquez S.L."/>
            <person name="Kruys A."/>
            <person name="Hutchinson M.I."/>
            <person name="Powell A.J."/>
            <person name="Barry K."/>
            <person name="Miller A.N."/>
            <person name="Grigoriev I.V."/>
            <person name="Debuchy R."/>
            <person name="Gladieux P."/>
            <person name="Thoren M.H."/>
            <person name="Johannesson H."/>
        </authorList>
    </citation>
    <scope>NUCLEOTIDE SEQUENCE</scope>
    <source>
        <strain evidence="1">CBS 955.72</strain>
    </source>
</reference>
<comment type="caution">
    <text evidence="1">The sequence shown here is derived from an EMBL/GenBank/DDBJ whole genome shotgun (WGS) entry which is preliminary data.</text>
</comment>
<gene>
    <name evidence="1" type="ORF">B0T25DRAFT_161426</name>
</gene>
<proteinExistence type="predicted"/>
<organism evidence="1 2">
    <name type="scientific">Lasiosphaeria hispida</name>
    <dbReference type="NCBI Taxonomy" id="260671"/>
    <lineage>
        <taxon>Eukaryota</taxon>
        <taxon>Fungi</taxon>
        <taxon>Dikarya</taxon>
        <taxon>Ascomycota</taxon>
        <taxon>Pezizomycotina</taxon>
        <taxon>Sordariomycetes</taxon>
        <taxon>Sordariomycetidae</taxon>
        <taxon>Sordariales</taxon>
        <taxon>Lasiosphaeriaceae</taxon>
        <taxon>Lasiosphaeria</taxon>
    </lineage>
</organism>
<reference evidence="1" key="1">
    <citation type="journal article" date="2023" name="Mol. Phylogenet. Evol.">
        <title>Genome-scale phylogeny and comparative genomics of the fungal order Sordariales.</title>
        <authorList>
            <person name="Hensen N."/>
            <person name="Bonometti L."/>
            <person name="Westerberg I."/>
            <person name="Brannstrom I.O."/>
            <person name="Guillou S."/>
            <person name="Cros-Aarteil S."/>
            <person name="Calhoun S."/>
            <person name="Haridas S."/>
            <person name="Kuo A."/>
            <person name="Mondo S."/>
            <person name="Pangilinan J."/>
            <person name="Riley R."/>
            <person name="LaButti K."/>
            <person name="Andreopoulos B."/>
            <person name="Lipzen A."/>
            <person name="Chen C."/>
            <person name="Yan M."/>
            <person name="Daum C."/>
            <person name="Ng V."/>
            <person name="Clum A."/>
            <person name="Steindorff A."/>
            <person name="Ohm R.A."/>
            <person name="Martin F."/>
            <person name="Silar P."/>
            <person name="Natvig D.O."/>
            <person name="Lalanne C."/>
            <person name="Gautier V."/>
            <person name="Ament-Velasquez S.L."/>
            <person name="Kruys A."/>
            <person name="Hutchinson M.I."/>
            <person name="Powell A.J."/>
            <person name="Barry K."/>
            <person name="Miller A.N."/>
            <person name="Grigoriev I.V."/>
            <person name="Debuchy R."/>
            <person name="Gladieux P."/>
            <person name="Hiltunen Thoren M."/>
            <person name="Johannesson H."/>
        </authorList>
    </citation>
    <scope>NUCLEOTIDE SEQUENCE</scope>
    <source>
        <strain evidence="1">CBS 955.72</strain>
    </source>
</reference>
<dbReference type="Proteomes" id="UP001275084">
    <property type="component" value="Unassembled WGS sequence"/>
</dbReference>
<keyword evidence="2" id="KW-1185">Reference proteome</keyword>
<sequence length="70" mass="8061">MTGNFIKGRSVYFLLTLPPCYAFDIPHHILFTVKRHHRRNRHELMSFDVGKGCSYSTLKSEIATTCRASC</sequence>
<evidence type="ECO:0000313" key="1">
    <source>
        <dbReference type="EMBL" id="KAK3357516.1"/>
    </source>
</evidence>
<evidence type="ECO:0000313" key="2">
    <source>
        <dbReference type="Proteomes" id="UP001275084"/>
    </source>
</evidence>
<dbReference type="AlphaFoldDB" id="A0AAJ0HMA3"/>